<dbReference type="InterPro" id="IPR027268">
    <property type="entry name" value="Peptidase_M4/M1_CTD_sf"/>
</dbReference>
<feature type="transmembrane region" description="Helical" evidence="1">
    <location>
        <begin position="449"/>
        <end position="469"/>
    </location>
</feature>
<keyword evidence="1" id="KW-0472">Membrane</keyword>
<evidence type="ECO:0008006" key="4">
    <source>
        <dbReference type="Google" id="ProtNLM"/>
    </source>
</evidence>
<feature type="transmembrane region" description="Helical" evidence="1">
    <location>
        <begin position="281"/>
        <end position="303"/>
    </location>
</feature>
<organism evidence="2 3">
    <name type="scientific">Thermoleptolyngbya sichuanensis A183</name>
    <dbReference type="NCBI Taxonomy" id="2737172"/>
    <lineage>
        <taxon>Bacteria</taxon>
        <taxon>Bacillati</taxon>
        <taxon>Cyanobacteriota</taxon>
        <taxon>Cyanophyceae</taxon>
        <taxon>Oculatellales</taxon>
        <taxon>Oculatellaceae</taxon>
        <taxon>Thermoleptolyngbya</taxon>
        <taxon>Thermoleptolyngbya sichuanensis</taxon>
    </lineage>
</organism>
<gene>
    <name evidence="2" type="ORF">HPC62_04170</name>
</gene>
<feature type="transmembrane region" description="Helical" evidence="1">
    <location>
        <begin position="79"/>
        <end position="100"/>
    </location>
</feature>
<feature type="transmembrane region" description="Helical" evidence="1">
    <location>
        <begin position="394"/>
        <end position="414"/>
    </location>
</feature>
<dbReference type="Proteomes" id="UP000505210">
    <property type="component" value="Chromosome"/>
</dbReference>
<reference evidence="2 3" key="1">
    <citation type="submission" date="2020-05" db="EMBL/GenBank/DDBJ databases">
        <title>Complete genome sequence of of a novel Thermoleptolyngbya strain isolated from hot springs of Ganzi, Sichuan China.</title>
        <authorList>
            <person name="Tang J."/>
            <person name="Daroch M."/>
            <person name="Li L."/>
            <person name="Waleron K."/>
            <person name="Waleron M."/>
            <person name="Waleron M."/>
        </authorList>
    </citation>
    <scope>NUCLEOTIDE SEQUENCE [LARGE SCALE GENOMIC DNA]</scope>
    <source>
        <strain evidence="2 3">PKUAC-SCTA183</strain>
    </source>
</reference>
<dbReference type="SUPFAM" id="SSF55486">
    <property type="entry name" value="Metalloproteases ('zincins'), catalytic domain"/>
    <property type="match status" value="1"/>
</dbReference>
<feature type="transmembrane region" description="Helical" evidence="1">
    <location>
        <begin position="51"/>
        <end position="72"/>
    </location>
</feature>
<proteinExistence type="predicted"/>
<feature type="transmembrane region" description="Helical" evidence="1">
    <location>
        <begin position="361"/>
        <end position="382"/>
    </location>
</feature>
<keyword evidence="3" id="KW-1185">Reference proteome</keyword>
<evidence type="ECO:0000313" key="2">
    <source>
        <dbReference type="EMBL" id="QKD81485.1"/>
    </source>
</evidence>
<feature type="transmembrane region" description="Helical" evidence="1">
    <location>
        <begin position="324"/>
        <end position="349"/>
    </location>
</feature>
<dbReference type="AlphaFoldDB" id="A0A6M8BFW4"/>
<evidence type="ECO:0000256" key="1">
    <source>
        <dbReference type="SAM" id="Phobius"/>
    </source>
</evidence>
<keyword evidence="1" id="KW-0812">Transmembrane</keyword>
<name>A0A6M8BFW4_9CYAN</name>
<keyword evidence="1" id="KW-1133">Transmembrane helix</keyword>
<dbReference type="KEGG" id="theu:HPC62_04170"/>
<dbReference type="RefSeq" id="WP_172353882.1">
    <property type="nucleotide sequence ID" value="NZ_CP053661.1"/>
</dbReference>
<feature type="transmembrane region" description="Helical" evidence="1">
    <location>
        <begin position="490"/>
        <end position="508"/>
    </location>
</feature>
<feature type="transmembrane region" description="Helical" evidence="1">
    <location>
        <begin position="140"/>
        <end position="160"/>
    </location>
</feature>
<feature type="transmembrane region" description="Helical" evidence="1">
    <location>
        <begin position="7"/>
        <end position="31"/>
    </location>
</feature>
<sequence>MLHKLALIASFLISLITFSGLGLGLWLGSILPWMAPQRIGPFNLLSYVQPYLYLVIPNILIFGLFSFALGLLTRRTLTSYLSIVGLYFAYSVVAFIFSVLNLDAFFNVLANPFGNGSVDYAVRFWTKIEQNTLSVPFAPAIWLSRLIYLGLSAAFFAWIWRRFSFAGMATARPRLEQFLDWLERRFLVWKTTPPQERPAEAVPVRSELATLPTAHRHYGPGAQANHVWRIVQMELKRLIWNPLVLAILSISVLVLMVLVGTSIRDNFGAPALPATAFILDMASLLVKFLAPLLIIFLAGDLVWREREVKVDPLTDLLPVRSWAVVLGKLLALVLILALVLVLLTLGGLLAQTLQQYTHYELGVYAIGFFTLVLVDLLLISILAITIQVLVNQKFLGYLLSAALVIVFAQGDALFRSARLLQYGYKPDAYYSPISGYGGMLEPVRWYQGYWLAIALLLLCVSALFWVRGVDTQPKQRWRIARQRFTRPMQTVMGLSALAAILLGGWIFYNTHLLNPAPSRAQVEAQVIAYEQAYGRLIDAQPKITAVDWQGDLYPEADGRFAVKGTYTLENKTQQPIDTILLNLAKDIQVNQLTVNGSAATATAEHPVVQAYEFALAAPLQPGATAEVSFDLLKKPGPAVARAGIKNFASHFENGLNFRSVDFMPMVGFFQRPRLKNEQKREQAGLPPLDPTAEAARQTQYTPLTPAGDADLAQFSATLSTSADQIAITSGELRRDWVEGNRHYFQYQSQEPILPVVPILSGRYEVLKDQWQDVQLELYYHPGHDRNLERMARGMKNTLDYATQNFGPFPHTTLRLVEVPYVGEAVSYPATITRGERFGYLAKFDDNDPTSVDEAFRIAAHETAHQWWGQQLIPSDTPGTKFLLEALPEYTANQVYG</sequence>
<protein>
    <recommendedName>
        <fullName evidence="4">Peptidase M1 membrane alanine aminopeptidase domain-containing protein</fullName>
    </recommendedName>
</protein>
<dbReference type="EMBL" id="CP053661">
    <property type="protein sequence ID" value="QKD81485.1"/>
    <property type="molecule type" value="Genomic_DNA"/>
</dbReference>
<feature type="transmembrane region" description="Helical" evidence="1">
    <location>
        <begin position="238"/>
        <end position="261"/>
    </location>
</feature>
<accession>A0A6M8BFW4</accession>
<dbReference type="Gene3D" id="1.10.390.10">
    <property type="entry name" value="Neutral Protease Domain 2"/>
    <property type="match status" value="1"/>
</dbReference>
<evidence type="ECO:0000313" key="3">
    <source>
        <dbReference type="Proteomes" id="UP000505210"/>
    </source>
</evidence>